<keyword evidence="1" id="KW-0812">Transmembrane</keyword>
<keyword evidence="1" id="KW-0472">Membrane</keyword>
<sequence>MEANVVFKKSGTRVFQALIGLTMALAGFDAGRHLFYVRVWDAFPSLALICLAAAVSVATYMLTRDCAT</sequence>
<dbReference type="Proteomes" id="UP000520767">
    <property type="component" value="Unassembled WGS sequence"/>
</dbReference>
<keyword evidence="1" id="KW-1133">Transmembrane helix</keyword>
<protein>
    <submittedName>
        <fullName evidence="2">Uncharacterized protein</fullName>
    </submittedName>
</protein>
<evidence type="ECO:0000313" key="3">
    <source>
        <dbReference type="Proteomes" id="UP000520767"/>
    </source>
</evidence>
<gene>
    <name evidence="2" type="ORF">FHR82_006839</name>
</gene>
<name>A0A7W7QBH1_9PSEU</name>
<feature type="transmembrane region" description="Helical" evidence="1">
    <location>
        <begin position="42"/>
        <end position="62"/>
    </location>
</feature>
<accession>A0A7W7QBH1</accession>
<evidence type="ECO:0000256" key="1">
    <source>
        <dbReference type="SAM" id="Phobius"/>
    </source>
</evidence>
<dbReference type="AlphaFoldDB" id="A0A7W7QBH1"/>
<comment type="caution">
    <text evidence="2">The sequence shown here is derived from an EMBL/GenBank/DDBJ whole genome shotgun (WGS) entry which is preliminary data.</text>
</comment>
<dbReference type="EMBL" id="JACHJQ010000007">
    <property type="protein sequence ID" value="MBB4910581.1"/>
    <property type="molecule type" value="Genomic_DNA"/>
</dbReference>
<reference evidence="2 3" key="1">
    <citation type="submission" date="2020-08" db="EMBL/GenBank/DDBJ databases">
        <title>Genomic Encyclopedia of Type Strains, Phase III (KMG-III): the genomes of soil and plant-associated and newly described type strains.</title>
        <authorList>
            <person name="Whitman W."/>
        </authorList>
    </citation>
    <scope>NUCLEOTIDE SEQUENCE [LARGE SCALE GENOMIC DNA]</scope>
    <source>
        <strain evidence="2 3">CECT 8960</strain>
    </source>
</reference>
<keyword evidence="3" id="KW-1185">Reference proteome</keyword>
<organism evidence="2 3">
    <name type="scientific">Actinophytocola algeriensis</name>
    <dbReference type="NCBI Taxonomy" id="1768010"/>
    <lineage>
        <taxon>Bacteria</taxon>
        <taxon>Bacillati</taxon>
        <taxon>Actinomycetota</taxon>
        <taxon>Actinomycetes</taxon>
        <taxon>Pseudonocardiales</taxon>
        <taxon>Pseudonocardiaceae</taxon>
    </lineage>
</organism>
<evidence type="ECO:0000313" key="2">
    <source>
        <dbReference type="EMBL" id="MBB4910581.1"/>
    </source>
</evidence>
<proteinExistence type="predicted"/>